<sequence length="322" mass="35958">MGIFNLIDDGSIQGCAVLKLSDGRKRSMSLWVEFITASGYLSARKIRSRFQALVGQALEKAAYKDICKIIKDTSDVKIKIHDKYILQITSAFRCNSIWPRSANAWPHGLNIEWPLPQIVNEVKSEGFDLLSKETVVQGGPGIMVNSNIQNESQPLPGGKSLISSTLPIPPGSSTSAPPSTQQPNNSSMEGDAWAMSMTQAENILLSYPTRRKTLSILKCLRDSHLEFMGTPITNYIIKTLVLFECEKHPRDYEWDEQCIGDRILGVLLQLVSCLQCRKCPHYFLPQLDLFKGKPFALLDQSAKVTWNLARSLMLDARALESL</sequence>
<evidence type="ECO:0000313" key="2">
    <source>
        <dbReference type="WBParaSite" id="RSKR_0000536000.1"/>
    </source>
</evidence>
<organism evidence="1 2">
    <name type="scientific">Rhabditophanes sp. KR3021</name>
    <dbReference type="NCBI Taxonomy" id="114890"/>
    <lineage>
        <taxon>Eukaryota</taxon>
        <taxon>Metazoa</taxon>
        <taxon>Ecdysozoa</taxon>
        <taxon>Nematoda</taxon>
        <taxon>Chromadorea</taxon>
        <taxon>Rhabditida</taxon>
        <taxon>Tylenchina</taxon>
        <taxon>Panagrolaimomorpha</taxon>
        <taxon>Strongyloidoidea</taxon>
        <taxon>Alloionematidae</taxon>
        <taxon>Rhabditophanes</taxon>
    </lineage>
</organism>
<evidence type="ECO:0000313" key="1">
    <source>
        <dbReference type="Proteomes" id="UP000095286"/>
    </source>
</evidence>
<dbReference type="Proteomes" id="UP000095286">
    <property type="component" value="Unplaced"/>
</dbReference>
<proteinExistence type="predicted"/>
<name>A0AC35TXK8_9BILA</name>
<dbReference type="WBParaSite" id="RSKR_0000536000.1">
    <property type="protein sequence ID" value="RSKR_0000536000.1"/>
    <property type="gene ID" value="RSKR_0000536000"/>
</dbReference>
<reference evidence="2" key="1">
    <citation type="submission" date="2016-11" db="UniProtKB">
        <authorList>
            <consortium name="WormBaseParasite"/>
        </authorList>
    </citation>
    <scope>IDENTIFICATION</scope>
    <source>
        <strain evidence="2">KR3021</strain>
    </source>
</reference>
<protein>
    <submittedName>
        <fullName evidence="2">Mab-21 domain-containing protein</fullName>
    </submittedName>
</protein>
<accession>A0AC35TXK8</accession>